<dbReference type="EMBL" id="CP016537">
    <property type="protein sequence ID" value="ANU14443.1"/>
    <property type="molecule type" value="Genomic_DNA"/>
</dbReference>
<dbReference type="Proteomes" id="UP000092687">
    <property type="component" value="Chromosome"/>
</dbReference>
<evidence type="ECO:0000313" key="1">
    <source>
        <dbReference type="EMBL" id="ANU14443.1"/>
    </source>
</evidence>
<reference evidence="2" key="2">
    <citation type="submission" date="2016-10" db="EMBL/GenBank/DDBJ databases">
        <authorList>
            <person name="See-Too W.S."/>
        </authorList>
    </citation>
    <scope>NUCLEOTIDE SEQUENCE [LARGE SCALE GENOMIC DNA]</scope>
    <source>
        <strain evidence="2">DSM 24743</strain>
    </source>
</reference>
<organism evidence="1 2">
    <name type="scientific">Planococcus halocryophilus</name>
    <dbReference type="NCBI Taxonomy" id="1215089"/>
    <lineage>
        <taxon>Bacteria</taxon>
        <taxon>Bacillati</taxon>
        <taxon>Bacillota</taxon>
        <taxon>Bacilli</taxon>
        <taxon>Bacillales</taxon>
        <taxon>Caryophanaceae</taxon>
        <taxon>Planococcus</taxon>
    </lineage>
</organism>
<protein>
    <submittedName>
        <fullName evidence="1">Uncharacterized protein</fullName>
    </submittedName>
</protein>
<dbReference type="KEGG" id="phc:BBI08_11420"/>
<evidence type="ECO:0000313" key="2">
    <source>
        <dbReference type="Proteomes" id="UP000092687"/>
    </source>
</evidence>
<keyword evidence="2" id="KW-1185">Reference proteome</keyword>
<gene>
    <name evidence="1" type="ORF">BBI08_11420</name>
</gene>
<accession>A0A1C7DTC2</accession>
<sequence length="143" mass="16731">MFKSKSLPSLPELDLDLDELKTFVSKTLEVMLISREETIYPIRKYDLMLAFTWEKNCIEGSIFQLSRFQSSKNSSSYILNAPLFVEKRDFYREAKSIVFIDTEKVSGLTKQNLLAFQTICKLIDIFDIEATSSNRYKCIWKED</sequence>
<proteinExistence type="predicted"/>
<reference evidence="2" key="1">
    <citation type="submission" date="2016-07" db="EMBL/GenBank/DDBJ databases">
        <authorList>
            <person name="See-Too W.S."/>
        </authorList>
    </citation>
    <scope>NUCLEOTIDE SEQUENCE [LARGE SCALE GENOMIC DNA]</scope>
    <source>
        <strain evidence="2">DSM 24743</strain>
    </source>
</reference>
<name>A0A1C7DTC2_9BACL</name>
<dbReference type="AlphaFoldDB" id="A0A1C7DTC2"/>